<name>A0A2U3ENP0_PURLI</name>
<organism evidence="2 3">
    <name type="scientific">Purpureocillium lilacinum</name>
    <name type="common">Paecilomyces lilacinus</name>
    <dbReference type="NCBI Taxonomy" id="33203"/>
    <lineage>
        <taxon>Eukaryota</taxon>
        <taxon>Fungi</taxon>
        <taxon>Dikarya</taxon>
        <taxon>Ascomycota</taxon>
        <taxon>Pezizomycotina</taxon>
        <taxon>Sordariomycetes</taxon>
        <taxon>Hypocreomycetidae</taxon>
        <taxon>Hypocreales</taxon>
        <taxon>Ophiocordycipitaceae</taxon>
        <taxon>Purpureocillium</taxon>
    </lineage>
</organism>
<evidence type="ECO:0000256" key="1">
    <source>
        <dbReference type="SAM" id="MobiDB-lite"/>
    </source>
</evidence>
<dbReference type="AlphaFoldDB" id="A0A2U3ENP0"/>
<dbReference type="EMBL" id="LCWV01000001">
    <property type="protein sequence ID" value="PWI76102.1"/>
    <property type="molecule type" value="Genomic_DNA"/>
</dbReference>
<feature type="compositionally biased region" description="Polar residues" evidence="1">
    <location>
        <begin position="88"/>
        <end position="97"/>
    </location>
</feature>
<evidence type="ECO:0000313" key="3">
    <source>
        <dbReference type="Proteomes" id="UP000245956"/>
    </source>
</evidence>
<accession>A0A2U3ENP0</accession>
<dbReference type="Proteomes" id="UP000245956">
    <property type="component" value="Unassembled WGS sequence"/>
</dbReference>
<comment type="caution">
    <text evidence="2">The sequence shown here is derived from an EMBL/GenBank/DDBJ whole genome shotgun (WGS) entry which is preliminary data.</text>
</comment>
<feature type="region of interest" description="Disordered" evidence="1">
    <location>
        <begin position="76"/>
        <end position="116"/>
    </location>
</feature>
<feature type="region of interest" description="Disordered" evidence="1">
    <location>
        <begin position="141"/>
        <end position="184"/>
    </location>
</feature>
<evidence type="ECO:0000313" key="2">
    <source>
        <dbReference type="EMBL" id="PWI76102.1"/>
    </source>
</evidence>
<sequence>MVVDLMIAMFGGENENETDDDDGNHQALYIPCPSSPTSHAITPFFFQGPNNIHGIHAFHSSSVPRRPRHALAAIPPAALPSPRPLQATFQGASTSALSRGRAVGPPVGHPRACSPRRPLHLAPSRLLLRAAARSFCVCRASESRTPSSTRGPAGAGGTTRLGHSHSSRPIAPVTQQSHRRGQPNVSSTYVSNLVVTRRRAPPISAPRPEGRLGCVWICVPRRHPRLETAPQSTYLSDPVVSPEGEGRLPPHPARMEQACASALTGLTDWPTTYLTWFCPADDLPSAIARQCFAPPTSPPPRLC</sequence>
<gene>
    <name evidence="2" type="ORF">PCL_03296</name>
</gene>
<reference evidence="2 3" key="1">
    <citation type="journal article" date="2016" name="Front. Microbiol.">
        <title>Genome and transcriptome sequences reveal the specific parasitism of the nematophagous Purpureocillium lilacinum 36-1.</title>
        <authorList>
            <person name="Xie J."/>
            <person name="Li S."/>
            <person name="Mo C."/>
            <person name="Xiao X."/>
            <person name="Peng D."/>
            <person name="Wang G."/>
            <person name="Xiao Y."/>
        </authorList>
    </citation>
    <scope>NUCLEOTIDE SEQUENCE [LARGE SCALE GENOMIC DNA]</scope>
    <source>
        <strain evidence="2 3">36-1</strain>
    </source>
</reference>
<proteinExistence type="predicted"/>
<protein>
    <submittedName>
        <fullName evidence="2">Uncharacterized protein</fullName>
    </submittedName>
</protein>